<dbReference type="GO" id="GO:0008270">
    <property type="term" value="F:zinc ion binding"/>
    <property type="evidence" value="ECO:0007669"/>
    <property type="project" value="InterPro"/>
</dbReference>
<dbReference type="SUPFAM" id="SSF64496">
    <property type="entry name" value="DNA-binding domain of intron-encoded endonucleases"/>
    <property type="match status" value="1"/>
</dbReference>
<dbReference type="InterPro" id="IPR003611">
    <property type="entry name" value="NUMOD3"/>
</dbReference>
<organism evidence="3">
    <name type="scientific">viral metagenome</name>
    <dbReference type="NCBI Taxonomy" id="1070528"/>
    <lineage>
        <taxon>unclassified sequences</taxon>
        <taxon>metagenomes</taxon>
        <taxon>organismal metagenomes</taxon>
    </lineage>
</organism>
<feature type="domain" description="Nuclease associated modular" evidence="1">
    <location>
        <begin position="83"/>
        <end position="99"/>
    </location>
</feature>
<dbReference type="GO" id="GO:0004519">
    <property type="term" value="F:endonuclease activity"/>
    <property type="evidence" value="ECO:0007669"/>
    <property type="project" value="InterPro"/>
</dbReference>
<dbReference type="Pfam" id="PF01844">
    <property type="entry name" value="HNH"/>
    <property type="match status" value="1"/>
</dbReference>
<evidence type="ECO:0000259" key="1">
    <source>
        <dbReference type="SMART" id="SM00496"/>
    </source>
</evidence>
<reference evidence="3" key="1">
    <citation type="submission" date="2020-03" db="EMBL/GenBank/DDBJ databases">
        <title>The deep terrestrial virosphere.</title>
        <authorList>
            <person name="Holmfeldt K."/>
            <person name="Nilsson E."/>
            <person name="Simone D."/>
            <person name="Lopez-Fernandez M."/>
            <person name="Wu X."/>
            <person name="de Brujin I."/>
            <person name="Lundin D."/>
            <person name="Andersson A."/>
            <person name="Bertilsson S."/>
            <person name="Dopson M."/>
        </authorList>
    </citation>
    <scope>NUCLEOTIDE SEQUENCE</scope>
    <source>
        <strain evidence="3">MM415B01812</strain>
    </source>
</reference>
<dbReference type="InterPro" id="IPR002711">
    <property type="entry name" value="HNH"/>
</dbReference>
<dbReference type="Gene3D" id="1.10.30.50">
    <property type="match status" value="1"/>
</dbReference>
<gene>
    <name evidence="3" type="ORF">MM415B01812_0009</name>
</gene>
<evidence type="ECO:0008006" key="4">
    <source>
        <dbReference type="Google" id="ProtNLM"/>
    </source>
</evidence>
<dbReference type="CDD" id="cd00085">
    <property type="entry name" value="HNHc"/>
    <property type="match status" value="1"/>
</dbReference>
<dbReference type="Pfam" id="PF07460">
    <property type="entry name" value="NUMOD3"/>
    <property type="match status" value="2"/>
</dbReference>
<dbReference type="SMART" id="SM00496">
    <property type="entry name" value="IENR2"/>
    <property type="match status" value="3"/>
</dbReference>
<accession>A0A6M3IGK6</accession>
<dbReference type="GO" id="GO:0003677">
    <property type="term" value="F:DNA binding"/>
    <property type="evidence" value="ECO:0007669"/>
    <property type="project" value="InterPro"/>
</dbReference>
<sequence length="225" mass="25453">MPRKGQFGYKHSEETRLNISLAVKKAYSEGKIKGVREKNGYIAKGFQGTHTEATKTKISQNRKGKALGNKNCLGLAPWNKGKKHFVHTAEWRKTISEKNSGPNHWNWKGGINSENRLERNSSKHKEWMHSVFRKDGWTCQRCGYKGQSLVAHHIEAWSKNKELRYEASNGITLCRSCHCQMHNPRLGTGMTFMKTGLIRRTSQEDNAEPAREIAKGSLGVCDGQG</sequence>
<feature type="domain" description="Nuclease associated modular" evidence="1">
    <location>
        <begin position="46"/>
        <end position="62"/>
    </location>
</feature>
<dbReference type="AlphaFoldDB" id="A0A6M3IGK6"/>
<evidence type="ECO:0000313" key="3">
    <source>
        <dbReference type="EMBL" id="QJA56640.1"/>
    </source>
</evidence>
<proteinExistence type="predicted"/>
<feature type="domain" description="HNH nuclease" evidence="2">
    <location>
        <begin position="126"/>
        <end position="179"/>
    </location>
</feature>
<name>A0A6M3IGK6_9ZZZZ</name>
<dbReference type="InterPro" id="IPR003615">
    <property type="entry name" value="HNH_nuc"/>
</dbReference>
<protein>
    <recommendedName>
        <fullName evidence="4">Homing endonuclease</fullName>
    </recommendedName>
</protein>
<dbReference type="SMART" id="SM00507">
    <property type="entry name" value="HNHc"/>
    <property type="match status" value="1"/>
</dbReference>
<evidence type="ECO:0000259" key="2">
    <source>
        <dbReference type="SMART" id="SM00507"/>
    </source>
</evidence>
<dbReference type="EMBL" id="MT141231">
    <property type="protein sequence ID" value="QJA56640.1"/>
    <property type="molecule type" value="Genomic_DNA"/>
</dbReference>
<feature type="domain" description="Nuclease associated modular" evidence="1">
    <location>
        <begin position="7"/>
        <end position="23"/>
    </location>
</feature>